<proteinExistence type="predicted"/>
<dbReference type="HOGENOM" id="CLU_403068_0_0_1"/>
<dbReference type="STRING" id="905079.L1K2U2"/>
<keyword evidence="7" id="KW-1185">Reference proteome</keyword>
<sequence>MDCSSWDGWLDLGVACGLDSQFDGLGADIGASDNSNGQQNLEGSFGELDAAILYTTPVVDEQHELKQAVDFSDAGIFLADDGLLHDDPGHAVDWSLIGSLSETRAVEMRTVPSHEEIEERLAYEPAPGGGDADMYATDQIEATGLPSAVPAGGSRPATARKGQQRWMRTTRIIQEYRRQVLHNHELEEHQETPRDSRRSAGSASFSGAPYRQTMGKEGELRSYMVEDNVQKKSVRDLPDSFSFFAISVLNAHTEPVTTLGCVCGEDRYDLVSGSSGGQIRIWNLSQEPVEAVLTMSLNGEKASCQPAITSVCAEVGGRIWCGASDGTLSRFAVSGVQTLRKVQAHTSMINHVLVLRSCPVVATAGADFMIRVWDAFNMNLLVSYCGHSGPVDCLAECTKSFTLISSSSSDASIRAWSLLMEESDGEDEEFGDESPSEHEPQHKRESLLDAFDEDVDSDASTIVVRSRGPSSSLCAHLCDRTNPTSTGYITAEAAQRGVNLELYSDSASRPAALDYQKDVSEQWHIASTEICTENSCRYMLFQRSDGKYSIGPHMSHTVNRCDQEDLYIDFCIFSATDQTVKQKSGGAGKSSTSESFYYLESIRLNFRDIAKSKTVNSLPHLDVQDILKGLSLHDDQLRNSSYTTTCMNQDCCPTSMVLVNFSSTPLVMTGGLDGLLRLWTHQC</sequence>
<dbReference type="RefSeq" id="XP_005842126.1">
    <property type="nucleotide sequence ID" value="XM_005842069.1"/>
</dbReference>
<feature type="region of interest" description="Disordered" evidence="4">
    <location>
        <begin position="424"/>
        <end position="444"/>
    </location>
</feature>
<keyword evidence="1 3" id="KW-0853">WD repeat</keyword>
<dbReference type="EnsemblProtists" id="EKX55146">
    <property type="protein sequence ID" value="EKX55146"/>
    <property type="gene ID" value="GUITHDRAFT_160388"/>
</dbReference>
<dbReference type="PANTHER" id="PTHR19848:SF8">
    <property type="entry name" value="F-BOX AND WD REPEAT DOMAIN CONTAINING 7"/>
    <property type="match status" value="1"/>
</dbReference>
<accession>L1K2U2</accession>
<feature type="region of interest" description="Disordered" evidence="4">
    <location>
        <begin position="145"/>
        <end position="164"/>
    </location>
</feature>
<evidence type="ECO:0000313" key="6">
    <source>
        <dbReference type="EnsemblProtists" id="EKX55146"/>
    </source>
</evidence>
<organism evidence="5">
    <name type="scientific">Guillardia theta (strain CCMP2712)</name>
    <name type="common">Cryptophyte</name>
    <dbReference type="NCBI Taxonomy" id="905079"/>
    <lineage>
        <taxon>Eukaryota</taxon>
        <taxon>Cryptophyceae</taxon>
        <taxon>Pyrenomonadales</taxon>
        <taxon>Geminigeraceae</taxon>
        <taxon>Guillardia</taxon>
    </lineage>
</organism>
<evidence type="ECO:0000256" key="2">
    <source>
        <dbReference type="ARBA" id="ARBA00022737"/>
    </source>
</evidence>
<evidence type="ECO:0000256" key="4">
    <source>
        <dbReference type="SAM" id="MobiDB-lite"/>
    </source>
</evidence>
<feature type="compositionally biased region" description="Basic and acidic residues" evidence="4">
    <location>
        <begin position="435"/>
        <end position="444"/>
    </location>
</feature>
<dbReference type="PROSITE" id="PS50082">
    <property type="entry name" value="WD_REPEATS_2"/>
    <property type="match status" value="1"/>
</dbReference>
<dbReference type="InterPro" id="IPR015943">
    <property type="entry name" value="WD40/YVTN_repeat-like_dom_sf"/>
</dbReference>
<feature type="compositionally biased region" description="Basic and acidic residues" evidence="4">
    <location>
        <begin position="183"/>
        <end position="198"/>
    </location>
</feature>
<keyword evidence="2" id="KW-0677">Repeat</keyword>
<dbReference type="PaxDb" id="55529-EKX55146"/>
<feature type="compositionally biased region" description="Acidic residues" evidence="4">
    <location>
        <begin position="424"/>
        <end position="434"/>
    </location>
</feature>
<name>L1K2U2_GUITC</name>
<dbReference type="PANTHER" id="PTHR19848">
    <property type="entry name" value="WD40 REPEAT PROTEIN"/>
    <property type="match status" value="1"/>
</dbReference>
<gene>
    <name evidence="5" type="ORF">GUITHDRAFT_160388</name>
</gene>
<reference evidence="6" key="3">
    <citation type="submission" date="2016-03" db="UniProtKB">
        <authorList>
            <consortium name="EnsemblProtists"/>
        </authorList>
    </citation>
    <scope>IDENTIFICATION</scope>
</reference>
<evidence type="ECO:0000313" key="7">
    <source>
        <dbReference type="Proteomes" id="UP000011087"/>
    </source>
</evidence>
<dbReference type="Pfam" id="PF00400">
    <property type="entry name" value="WD40"/>
    <property type="match status" value="3"/>
</dbReference>
<dbReference type="InterPro" id="IPR036322">
    <property type="entry name" value="WD40_repeat_dom_sf"/>
</dbReference>
<dbReference type="AlphaFoldDB" id="L1K2U2"/>
<dbReference type="EMBL" id="JH992965">
    <property type="protein sequence ID" value="EKX55146.1"/>
    <property type="molecule type" value="Genomic_DNA"/>
</dbReference>
<reference evidence="7" key="2">
    <citation type="submission" date="2012-11" db="EMBL/GenBank/DDBJ databases">
        <authorList>
            <person name="Kuo A."/>
            <person name="Curtis B.A."/>
            <person name="Tanifuji G."/>
            <person name="Burki F."/>
            <person name="Gruber A."/>
            <person name="Irimia M."/>
            <person name="Maruyama S."/>
            <person name="Arias M.C."/>
            <person name="Ball S.G."/>
            <person name="Gile G.H."/>
            <person name="Hirakawa Y."/>
            <person name="Hopkins J.F."/>
            <person name="Rensing S.A."/>
            <person name="Schmutz J."/>
            <person name="Symeonidi A."/>
            <person name="Elias M."/>
            <person name="Eveleigh R.J."/>
            <person name="Herman E.K."/>
            <person name="Klute M.J."/>
            <person name="Nakayama T."/>
            <person name="Obornik M."/>
            <person name="Reyes-Prieto A."/>
            <person name="Armbrust E.V."/>
            <person name="Aves S.J."/>
            <person name="Beiko R.G."/>
            <person name="Coutinho P."/>
            <person name="Dacks J.B."/>
            <person name="Durnford D.G."/>
            <person name="Fast N.M."/>
            <person name="Green B.R."/>
            <person name="Grisdale C."/>
            <person name="Hempe F."/>
            <person name="Henrissat B."/>
            <person name="Hoppner M.P."/>
            <person name="Ishida K.-I."/>
            <person name="Kim E."/>
            <person name="Koreny L."/>
            <person name="Kroth P.G."/>
            <person name="Liu Y."/>
            <person name="Malik S.-B."/>
            <person name="Maier U.G."/>
            <person name="McRose D."/>
            <person name="Mock T."/>
            <person name="Neilson J.A."/>
            <person name="Onodera N.T."/>
            <person name="Poole A.M."/>
            <person name="Pritham E.J."/>
            <person name="Richards T.A."/>
            <person name="Rocap G."/>
            <person name="Roy S.W."/>
            <person name="Sarai C."/>
            <person name="Schaack S."/>
            <person name="Shirato S."/>
            <person name="Slamovits C.H."/>
            <person name="Spencer D.F."/>
            <person name="Suzuki S."/>
            <person name="Worden A.Z."/>
            <person name="Zauner S."/>
            <person name="Barry K."/>
            <person name="Bell C."/>
            <person name="Bharti A.K."/>
            <person name="Crow J.A."/>
            <person name="Grimwood J."/>
            <person name="Kramer R."/>
            <person name="Lindquist E."/>
            <person name="Lucas S."/>
            <person name="Salamov A."/>
            <person name="McFadden G.I."/>
            <person name="Lane C.E."/>
            <person name="Keeling P.J."/>
            <person name="Gray M.W."/>
            <person name="Grigoriev I.V."/>
            <person name="Archibald J.M."/>
        </authorList>
    </citation>
    <scope>NUCLEOTIDE SEQUENCE</scope>
    <source>
        <strain evidence="7">CCMP2712</strain>
    </source>
</reference>
<reference evidence="5 7" key="1">
    <citation type="journal article" date="2012" name="Nature">
        <title>Algal genomes reveal evolutionary mosaicism and the fate of nucleomorphs.</title>
        <authorList>
            <consortium name="DOE Joint Genome Institute"/>
            <person name="Curtis B.A."/>
            <person name="Tanifuji G."/>
            <person name="Burki F."/>
            <person name="Gruber A."/>
            <person name="Irimia M."/>
            <person name="Maruyama S."/>
            <person name="Arias M.C."/>
            <person name="Ball S.G."/>
            <person name="Gile G.H."/>
            <person name="Hirakawa Y."/>
            <person name="Hopkins J.F."/>
            <person name="Kuo A."/>
            <person name="Rensing S.A."/>
            <person name="Schmutz J."/>
            <person name="Symeonidi A."/>
            <person name="Elias M."/>
            <person name="Eveleigh R.J."/>
            <person name="Herman E.K."/>
            <person name="Klute M.J."/>
            <person name="Nakayama T."/>
            <person name="Obornik M."/>
            <person name="Reyes-Prieto A."/>
            <person name="Armbrust E.V."/>
            <person name="Aves S.J."/>
            <person name="Beiko R.G."/>
            <person name="Coutinho P."/>
            <person name="Dacks J.B."/>
            <person name="Durnford D.G."/>
            <person name="Fast N.M."/>
            <person name="Green B.R."/>
            <person name="Grisdale C.J."/>
            <person name="Hempel F."/>
            <person name="Henrissat B."/>
            <person name="Hoppner M.P."/>
            <person name="Ishida K."/>
            <person name="Kim E."/>
            <person name="Koreny L."/>
            <person name="Kroth P.G."/>
            <person name="Liu Y."/>
            <person name="Malik S.B."/>
            <person name="Maier U.G."/>
            <person name="McRose D."/>
            <person name="Mock T."/>
            <person name="Neilson J.A."/>
            <person name="Onodera N.T."/>
            <person name="Poole A.M."/>
            <person name="Pritham E.J."/>
            <person name="Richards T.A."/>
            <person name="Rocap G."/>
            <person name="Roy S.W."/>
            <person name="Sarai C."/>
            <person name="Schaack S."/>
            <person name="Shirato S."/>
            <person name="Slamovits C.H."/>
            <person name="Spencer D.F."/>
            <person name="Suzuki S."/>
            <person name="Worden A.Z."/>
            <person name="Zauner S."/>
            <person name="Barry K."/>
            <person name="Bell C."/>
            <person name="Bharti A.K."/>
            <person name="Crow J.A."/>
            <person name="Grimwood J."/>
            <person name="Kramer R."/>
            <person name="Lindquist E."/>
            <person name="Lucas S."/>
            <person name="Salamov A."/>
            <person name="McFadden G.I."/>
            <person name="Lane C.E."/>
            <person name="Keeling P.J."/>
            <person name="Gray M.W."/>
            <person name="Grigoriev I.V."/>
            <person name="Archibald J.M."/>
        </authorList>
    </citation>
    <scope>NUCLEOTIDE SEQUENCE</scope>
    <source>
        <strain evidence="5 7">CCMP2712</strain>
    </source>
</reference>
<dbReference type="Proteomes" id="UP000011087">
    <property type="component" value="Unassembled WGS sequence"/>
</dbReference>
<dbReference type="Gene3D" id="2.130.10.10">
    <property type="entry name" value="YVTN repeat-like/Quinoprotein amine dehydrogenase"/>
    <property type="match status" value="1"/>
</dbReference>
<dbReference type="InterPro" id="IPR001680">
    <property type="entry name" value="WD40_rpt"/>
</dbReference>
<dbReference type="SMART" id="SM00320">
    <property type="entry name" value="WD40"/>
    <property type="match status" value="4"/>
</dbReference>
<dbReference type="eggNOG" id="KOG0263">
    <property type="taxonomic scope" value="Eukaryota"/>
</dbReference>
<evidence type="ECO:0000313" key="5">
    <source>
        <dbReference type="EMBL" id="EKX55146.1"/>
    </source>
</evidence>
<feature type="region of interest" description="Disordered" evidence="4">
    <location>
        <begin position="183"/>
        <end position="212"/>
    </location>
</feature>
<dbReference type="KEGG" id="gtt:GUITHDRAFT_160388"/>
<feature type="repeat" description="WD" evidence="3">
    <location>
        <begin position="342"/>
        <end position="383"/>
    </location>
</feature>
<dbReference type="OrthoDB" id="2161379at2759"/>
<evidence type="ECO:0000256" key="3">
    <source>
        <dbReference type="PROSITE-ProRule" id="PRU00221"/>
    </source>
</evidence>
<protein>
    <submittedName>
        <fullName evidence="5 6">Uncharacterized protein</fullName>
    </submittedName>
</protein>
<dbReference type="SUPFAM" id="SSF50978">
    <property type="entry name" value="WD40 repeat-like"/>
    <property type="match status" value="1"/>
</dbReference>
<feature type="compositionally biased region" description="Low complexity" evidence="4">
    <location>
        <begin position="199"/>
        <end position="208"/>
    </location>
</feature>
<dbReference type="GeneID" id="17312249"/>
<evidence type="ECO:0000256" key="1">
    <source>
        <dbReference type="ARBA" id="ARBA00022574"/>
    </source>
</evidence>